<dbReference type="InterPro" id="IPR011993">
    <property type="entry name" value="PH-like_dom_sf"/>
</dbReference>
<reference evidence="2" key="1">
    <citation type="submission" date="2017-05" db="UniProtKB">
        <authorList>
            <consortium name="EnsemblMetazoa"/>
        </authorList>
    </citation>
    <scope>IDENTIFICATION</scope>
</reference>
<organism evidence="2">
    <name type="scientific">Amphimedon queenslandica</name>
    <name type="common">Sponge</name>
    <dbReference type="NCBI Taxonomy" id="400682"/>
    <lineage>
        <taxon>Eukaryota</taxon>
        <taxon>Metazoa</taxon>
        <taxon>Porifera</taxon>
        <taxon>Demospongiae</taxon>
        <taxon>Heteroscleromorpha</taxon>
        <taxon>Haplosclerida</taxon>
        <taxon>Niphatidae</taxon>
        <taxon>Amphimedon</taxon>
    </lineage>
</organism>
<dbReference type="Gene3D" id="2.30.29.30">
    <property type="entry name" value="Pleckstrin-homology domain (PH domain)/Phosphotyrosine-binding domain (PTB)"/>
    <property type="match status" value="1"/>
</dbReference>
<dbReference type="Pfam" id="PF00169">
    <property type="entry name" value="PH"/>
    <property type="match status" value="1"/>
</dbReference>
<dbReference type="InterPro" id="IPR001849">
    <property type="entry name" value="PH_domain"/>
</dbReference>
<dbReference type="SUPFAM" id="SSF50729">
    <property type="entry name" value="PH domain-like"/>
    <property type="match status" value="1"/>
</dbReference>
<proteinExistence type="predicted"/>
<dbReference type="InParanoid" id="A0A1X7VBB1"/>
<dbReference type="AlphaFoldDB" id="A0A1X7VBB1"/>
<protein>
    <recommendedName>
        <fullName evidence="1">PH domain-containing protein</fullName>
    </recommendedName>
</protein>
<feature type="domain" description="PH" evidence="1">
    <location>
        <begin position="1"/>
        <end position="87"/>
    </location>
</feature>
<evidence type="ECO:0000259" key="1">
    <source>
        <dbReference type="PROSITE" id="PS50003"/>
    </source>
</evidence>
<dbReference type="PROSITE" id="PS50003">
    <property type="entry name" value="PH_DOMAIN"/>
    <property type="match status" value="1"/>
</dbReference>
<name>A0A1X7VBB1_AMPQE</name>
<evidence type="ECO:0000313" key="2">
    <source>
        <dbReference type="EnsemblMetazoa" id="Aqu2.1.36817_001"/>
    </source>
</evidence>
<sequence>FWFNEKECKLNYYKNNESYIQYVHMSLGEISMDDTKVSPAAAYEHESNEDTSNTFIILTHSGQIFALTAESAEICHDWIRNLQISPRHYDKVSGLVGGDRSFGNSLGMDLLRTTGNGSVSVRKIFIDQLEGKLSPCNDNSPNFDYALENGNLRVVIESLQKSLKSLDGEVELHKLKLKERNSEPDLQKDRMCNMQKELMSFKYKYVTLLSSSLKIHVQMPTPAGLTSIDNVDPFEEKLKDEVINLISEEDTSSDSFLAAIKTGANFEDQFGDIHDWKEDSNIYRFLCRQLYLHYTAAEQDMLSIVWHHYVNGLKKGSDQYQELPTDRTKKREFCNYLRKGIPLESRSQIWSSIINHHIGKC</sequence>
<accession>A0A1X7VBB1</accession>
<dbReference type="EnsemblMetazoa" id="Aqu2.1.36817_001">
    <property type="protein sequence ID" value="Aqu2.1.36817_001"/>
    <property type="gene ID" value="Aqu2.1.36817"/>
</dbReference>